<evidence type="ECO:0000313" key="1">
    <source>
        <dbReference type="EMBL" id="KAJ1096089.1"/>
    </source>
</evidence>
<gene>
    <name evidence="1" type="ORF">NDU88_001235</name>
</gene>
<dbReference type="Proteomes" id="UP001066276">
    <property type="component" value="Chromosome 10"/>
</dbReference>
<reference evidence="1" key="1">
    <citation type="journal article" date="2022" name="bioRxiv">
        <title>Sequencing and chromosome-scale assembly of the giantPleurodeles waltlgenome.</title>
        <authorList>
            <person name="Brown T."/>
            <person name="Elewa A."/>
            <person name="Iarovenko S."/>
            <person name="Subramanian E."/>
            <person name="Araus A.J."/>
            <person name="Petzold A."/>
            <person name="Susuki M."/>
            <person name="Suzuki K.-i.T."/>
            <person name="Hayashi T."/>
            <person name="Toyoda A."/>
            <person name="Oliveira C."/>
            <person name="Osipova E."/>
            <person name="Leigh N.D."/>
            <person name="Simon A."/>
            <person name="Yun M.H."/>
        </authorList>
    </citation>
    <scope>NUCLEOTIDE SEQUENCE</scope>
    <source>
        <strain evidence="1">20211129_DDA</strain>
        <tissue evidence="1">Liver</tissue>
    </source>
</reference>
<name>A0AAV7LZ32_PLEWA</name>
<dbReference type="EMBL" id="JANPWB010000014">
    <property type="protein sequence ID" value="KAJ1096089.1"/>
    <property type="molecule type" value="Genomic_DNA"/>
</dbReference>
<accession>A0AAV7LZ32</accession>
<keyword evidence="2" id="KW-1185">Reference proteome</keyword>
<sequence length="164" mass="17871">MNPYLAFACEEGATNLPCGAPQRLFHNTAAAVTYFIAALPQNFILLGAGAGGSLQLYCCDSLHPFRLLGQEREQERGTSGSLRLAASFHSRKIVLLLRVVASFSRHCHYAFPFTQFFSPAVAASFSRPYHFAPPGACQHAPPLCSPPCPILLTSPHFCALLFSW</sequence>
<dbReference type="AlphaFoldDB" id="A0AAV7LZ32"/>
<proteinExistence type="predicted"/>
<organism evidence="1 2">
    <name type="scientific">Pleurodeles waltl</name>
    <name type="common">Iberian ribbed newt</name>
    <dbReference type="NCBI Taxonomy" id="8319"/>
    <lineage>
        <taxon>Eukaryota</taxon>
        <taxon>Metazoa</taxon>
        <taxon>Chordata</taxon>
        <taxon>Craniata</taxon>
        <taxon>Vertebrata</taxon>
        <taxon>Euteleostomi</taxon>
        <taxon>Amphibia</taxon>
        <taxon>Batrachia</taxon>
        <taxon>Caudata</taxon>
        <taxon>Salamandroidea</taxon>
        <taxon>Salamandridae</taxon>
        <taxon>Pleurodelinae</taxon>
        <taxon>Pleurodeles</taxon>
    </lineage>
</organism>
<comment type="caution">
    <text evidence="1">The sequence shown here is derived from an EMBL/GenBank/DDBJ whole genome shotgun (WGS) entry which is preliminary data.</text>
</comment>
<protein>
    <submittedName>
        <fullName evidence="1">Uncharacterized protein</fullName>
    </submittedName>
</protein>
<evidence type="ECO:0000313" key="2">
    <source>
        <dbReference type="Proteomes" id="UP001066276"/>
    </source>
</evidence>